<dbReference type="AlphaFoldDB" id="A0AAD0W9N5"/>
<gene>
    <name evidence="1" type="ORF">D1345_21580</name>
</gene>
<keyword evidence="2" id="KW-1185">Reference proteome</keyword>
<dbReference type="KEGG" id="crz:D1345_21580"/>
<sequence>MSLESNIAELVKASNALTGTVNGKIADIDRRVDVKIQQMEDWRKENTPERRIVIDFTIGGSKDFFYPVWWRLRAAGESGTHQVSIVRNYAWNGGESERPLNASSVHQAGLLLEMEGSDVAWGGDAKFLEIKRFSETYNPTVSHVSHAMYCKQYRIDVNKPAYNSIPEGTLAACNMVLSGAYLRGGGLNYRVISNLPLDFGFHDGKGEERELARYEHVNTRWVASPIALASRTAPPQTLNAFVDAPTA</sequence>
<evidence type="ECO:0000313" key="2">
    <source>
        <dbReference type="Proteomes" id="UP000259465"/>
    </source>
</evidence>
<accession>A0AAD0W9N5</accession>
<dbReference type="EMBL" id="CP031968">
    <property type="protein sequence ID" value="AXT48594.1"/>
    <property type="molecule type" value="Genomic_DNA"/>
</dbReference>
<protein>
    <submittedName>
        <fullName evidence="1">Phage tail protein</fullName>
    </submittedName>
</protein>
<proteinExistence type="predicted"/>
<dbReference type="Proteomes" id="UP000259465">
    <property type="component" value="Chromosome"/>
</dbReference>
<organism evidence="1 2">
    <name type="scientific">Chromobacterium rhizoryzae</name>
    <dbReference type="NCBI Taxonomy" id="1778675"/>
    <lineage>
        <taxon>Bacteria</taxon>
        <taxon>Pseudomonadati</taxon>
        <taxon>Pseudomonadota</taxon>
        <taxon>Betaproteobacteria</taxon>
        <taxon>Neisseriales</taxon>
        <taxon>Chromobacteriaceae</taxon>
        <taxon>Chromobacterium</taxon>
    </lineage>
</organism>
<name>A0AAD0W9N5_9NEIS</name>
<reference evidence="1 2" key="1">
    <citation type="submission" date="2018-08" db="EMBL/GenBank/DDBJ databases">
        <title>Complete genome sequence of JP2-74.</title>
        <authorList>
            <person name="Wu L."/>
        </authorList>
    </citation>
    <scope>NUCLEOTIDE SEQUENCE [LARGE SCALE GENOMIC DNA]</scope>
    <source>
        <strain evidence="1 2">JP2-74</strain>
    </source>
</reference>
<evidence type="ECO:0000313" key="1">
    <source>
        <dbReference type="EMBL" id="AXT48594.1"/>
    </source>
</evidence>
<dbReference type="RefSeq" id="WP_107732110.1">
    <property type="nucleotide sequence ID" value="NZ_CP031968.1"/>
</dbReference>